<dbReference type="InterPro" id="IPR003657">
    <property type="entry name" value="WRKY_dom"/>
</dbReference>
<feature type="compositionally biased region" description="Basic and acidic residues" evidence="6">
    <location>
        <begin position="99"/>
        <end position="111"/>
    </location>
</feature>
<sequence length="525" mass="57739">MSSQTSSPRKDKPTVDKEDKLESTEAEMGEMKEENERLKKTLEQIKNDYKSLQIRFFDILHHEQPLTMSEDKSLRTEIKKEDDPETSLSLGLQSASKRKKDDNSSTSAKDRKFTELMSDGLSLGLEFKCTPHIDLTDVGSERSNEIEDAKEDDTGEACRPSKVLKTTENSEKQEESDQSNNPKRARVSVRARCETPTMNDGCQWRKYGQKIAKGNPCPRAYYRCTVAPACPVRKQVQRCCDDMSILITTYEGTHSHPLPVAATAMASTTSAAASILLSGSSTSQGTSFSAPTTTTTNLNGLNFTLYNNSKPGQLNLPNCSSPTPPTITLDLTANSSSQFTKRFSSNFLPSHNYSRSLDFSSSEATTFPTLWSNSSYLNYGSLTSNKNSTGSISFGKSSLEQITHPYMDRINQSSVTSSTSSPHFLTETLTKVLTSDPSFQSAVAAAISTMVGSSNNNNAMNLSRINAESMAHSLKWANHRPDYSNRSTSSTSNSQAAGSYMMLQPPFPFSLSRTSSTPDLKDHLK</sequence>
<dbReference type="PANTHER" id="PTHR31429">
    <property type="entry name" value="WRKY TRANSCRIPTION FACTOR 36-RELATED"/>
    <property type="match status" value="1"/>
</dbReference>
<protein>
    <recommendedName>
        <fullName evidence="7">WRKY domain-containing protein</fullName>
    </recommendedName>
</protein>
<evidence type="ECO:0000256" key="2">
    <source>
        <dbReference type="ARBA" id="ARBA00023015"/>
    </source>
</evidence>
<gene>
    <name evidence="8" type="ORF">RND81_03G086300</name>
</gene>
<dbReference type="GO" id="GO:0043565">
    <property type="term" value="F:sequence-specific DNA binding"/>
    <property type="evidence" value="ECO:0007669"/>
    <property type="project" value="InterPro"/>
</dbReference>
<name>A0AAW1M703_SAPOF</name>
<evidence type="ECO:0000256" key="3">
    <source>
        <dbReference type="ARBA" id="ARBA00023125"/>
    </source>
</evidence>
<feature type="compositionally biased region" description="Polar residues" evidence="6">
    <location>
        <begin position="86"/>
        <end position="95"/>
    </location>
</feature>
<feature type="region of interest" description="Disordered" evidence="6">
    <location>
        <begin position="1"/>
        <end position="36"/>
    </location>
</feature>
<proteinExistence type="predicted"/>
<feature type="region of interest" description="Disordered" evidence="6">
    <location>
        <begin position="138"/>
        <end position="192"/>
    </location>
</feature>
<dbReference type="SMART" id="SM00774">
    <property type="entry name" value="WRKY"/>
    <property type="match status" value="1"/>
</dbReference>
<dbReference type="PROSITE" id="PS50811">
    <property type="entry name" value="WRKY"/>
    <property type="match status" value="1"/>
</dbReference>
<dbReference type="SUPFAM" id="SSF118290">
    <property type="entry name" value="WRKY DNA-binding domain"/>
    <property type="match status" value="1"/>
</dbReference>
<comment type="subcellular location">
    <subcellularLocation>
        <location evidence="1">Nucleus</location>
    </subcellularLocation>
</comment>
<keyword evidence="3" id="KW-0238">DNA-binding</keyword>
<evidence type="ECO:0000313" key="8">
    <source>
        <dbReference type="EMBL" id="KAK9741164.1"/>
    </source>
</evidence>
<dbReference type="AlphaFoldDB" id="A0AAW1M703"/>
<evidence type="ECO:0000313" key="9">
    <source>
        <dbReference type="Proteomes" id="UP001443914"/>
    </source>
</evidence>
<evidence type="ECO:0000256" key="4">
    <source>
        <dbReference type="ARBA" id="ARBA00023163"/>
    </source>
</evidence>
<feature type="compositionally biased region" description="Basic and acidic residues" evidence="6">
    <location>
        <begin position="138"/>
        <end position="147"/>
    </location>
</feature>
<evidence type="ECO:0000259" key="7">
    <source>
        <dbReference type="PROSITE" id="PS50811"/>
    </source>
</evidence>
<dbReference type="GO" id="GO:0005634">
    <property type="term" value="C:nucleus"/>
    <property type="evidence" value="ECO:0007669"/>
    <property type="project" value="UniProtKB-SubCell"/>
</dbReference>
<dbReference type="FunFam" id="2.20.25.80:FF:000002">
    <property type="entry name" value="probable WRKY transcription factor 31"/>
    <property type="match status" value="1"/>
</dbReference>
<dbReference type="InterPro" id="IPR036576">
    <property type="entry name" value="WRKY_dom_sf"/>
</dbReference>
<dbReference type="Pfam" id="PF03106">
    <property type="entry name" value="WRKY"/>
    <property type="match status" value="1"/>
</dbReference>
<evidence type="ECO:0000256" key="1">
    <source>
        <dbReference type="ARBA" id="ARBA00004123"/>
    </source>
</evidence>
<keyword evidence="4" id="KW-0804">Transcription</keyword>
<feature type="compositionally biased region" description="Basic and acidic residues" evidence="6">
    <location>
        <begin position="61"/>
        <end position="82"/>
    </location>
</feature>
<feature type="domain" description="WRKY" evidence="7">
    <location>
        <begin position="193"/>
        <end position="259"/>
    </location>
</feature>
<keyword evidence="9" id="KW-1185">Reference proteome</keyword>
<accession>A0AAW1M703</accession>
<reference evidence="8" key="1">
    <citation type="submission" date="2024-03" db="EMBL/GenBank/DDBJ databases">
        <title>WGS assembly of Saponaria officinalis var. Norfolk2.</title>
        <authorList>
            <person name="Jenkins J."/>
            <person name="Shu S."/>
            <person name="Grimwood J."/>
            <person name="Barry K."/>
            <person name="Goodstein D."/>
            <person name="Schmutz J."/>
            <person name="Leebens-Mack J."/>
            <person name="Osbourn A."/>
        </authorList>
    </citation>
    <scope>NUCLEOTIDE SEQUENCE [LARGE SCALE GENOMIC DNA]</scope>
    <source>
        <strain evidence="8">JIC</strain>
    </source>
</reference>
<keyword evidence="2" id="KW-0805">Transcription regulation</keyword>
<dbReference type="Proteomes" id="UP001443914">
    <property type="component" value="Unassembled WGS sequence"/>
</dbReference>
<keyword evidence="5" id="KW-0539">Nucleus</keyword>
<comment type="caution">
    <text evidence="8">The sequence shown here is derived from an EMBL/GenBank/DDBJ whole genome shotgun (WGS) entry which is preliminary data.</text>
</comment>
<dbReference type="InterPro" id="IPR044810">
    <property type="entry name" value="WRKY_plant"/>
</dbReference>
<evidence type="ECO:0000256" key="5">
    <source>
        <dbReference type="ARBA" id="ARBA00023242"/>
    </source>
</evidence>
<feature type="compositionally biased region" description="Basic and acidic residues" evidence="6">
    <location>
        <begin position="8"/>
        <end position="36"/>
    </location>
</feature>
<evidence type="ECO:0000256" key="6">
    <source>
        <dbReference type="SAM" id="MobiDB-lite"/>
    </source>
</evidence>
<organism evidence="8 9">
    <name type="scientific">Saponaria officinalis</name>
    <name type="common">Common soapwort</name>
    <name type="synonym">Lychnis saponaria</name>
    <dbReference type="NCBI Taxonomy" id="3572"/>
    <lineage>
        <taxon>Eukaryota</taxon>
        <taxon>Viridiplantae</taxon>
        <taxon>Streptophyta</taxon>
        <taxon>Embryophyta</taxon>
        <taxon>Tracheophyta</taxon>
        <taxon>Spermatophyta</taxon>
        <taxon>Magnoliopsida</taxon>
        <taxon>eudicotyledons</taxon>
        <taxon>Gunneridae</taxon>
        <taxon>Pentapetalae</taxon>
        <taxon>Caryophyllales</taxon>
        <taxon>Caryophyllaceae</taxon>
        <taxon>Caryophylleae</taxon>
        <taxon>Saponaria</taxon>
    </lineage>
</organism>
<dbReference type="Gene3D" id="2.20.25.80">
    <property type="entry name" value="WRKY domain"/>
    <property type="match status" value="1"/>
</dbReference>
<feature type="region of interest" description="Disordered" evidence="6">
    <location>
        <begin position="61"/>
        <end position="111"/>
    </location>
</feature>
<dbReference type="PANTHER" id="PTHR31429:SF24">
    <property type="entry name" value="WRKY TRANSCRIPTION FACTOR 72-RELATED"/>
    <property type="match status" value="1"/>
</dbReference>
<dbReference type="EMBL" id="JBDFQZ010000003">
    <property type="protein sequence ID" value="KAK9741164.1"/>
    <property type="molecule type" value="Genomic_DNA"/>
</dbReference>
<dbReference type="GO" id="GO:0003700">
    <property type="term" value="F:DNA-binding transcription factor activity"/>
    <property type="evidence" value="ECO:0007669"/>
    <property type="project" value="InterPro"/>
</dbReference>